<feature type="domain" description="Methyltransferase type 11" evidence="1">
    <location>
        <begin position="76"/>
        <end position="166"/>
    </location>
</feature>
<gene>
    <name evidence="2" type="ORF">N8I84_21675</name>
</gene>
<dbReference type="GO" id="GO:0008168">
    <property type="term" value="F:methyltransferase activity"/>
    <property type="evidence" value="ECO:0007669"/>
    <property type="project" value="UniProtKB-KW"/>
</dbReference>
<dbReference type="Proteomes" id="UP001061298">
    <property type="component" value="Chromosome"/>
</dbReference>
<proteinExistence type="predicted"/>
<dbReference type="Pfam" id="PF08241">
    <property type="entry name" value="Methyltransf_11"/>
    <property type="match status" value="1"/>
</dbReference>
<dbReference type="EMBL" id="CP106793">
    <property type="protein sequence ID" value="UXY21004.1"/>
    <property type="molecule type" value="Genomic_DNA"/>
</dbReference>
<organism evidence="2 3">
    <name type="scientific">Streptomyces cynarae</name>
    <dbReference type="NCBI Taxonomy" id="2981134"/>
    <lineage>
        <taxon>Bacteria</taxon>
        <taxon>Bacillati</taxon>
        <taxon>Actinomycetota</taxon>
        <taxon>Actinomycetes</taxon>
        <taxon>Kitasatosporales</taxon>
        <taxon>Streptomycetaceae</taxon>
        <taxon>Streptomyces</taxon>
    </lineage>
</organism>
<dbReference type="InterPro" id="IPR013216">
    <property type="entry name" value="Methyltransf_11"/>
</dbReference>
<keyword evidence="3" id="KW-1185">Reference proteome</keyword>
<sequence>MATTSDTFTELYLSGDRLWGDDFTPQQIDEWFADECEAYADLGGSDTTAEKYDYHGLNWQNGYRLLPPGRFTHALGVGSSFGFEFSPVLDRIDEITILEPSTRLRRKEFRGMPLRYVDPSPTGVMPFQSATFDLVVCFGVLHHIANVTKIIHEMGRVASPGGWVVIREPVISMGDWRSGRRPGLTKRERGIPRKLLEAALRDSGFLIKSSMLCCMPLSQRISRLVGCNIYASRLGAVIDRSLSIATAWNYRYHAVNSWQKLRPSSVFIVAQREWATVR</sequence>
<dbReference type="RefSeq" id="WP_263231039.1">
    <property type="nucleotide sequence ID" value="NZ_CP106793.1"/>
</dbReference>
<protein>
    <submittedName>
        <fullName evidence="2">Class I SAM-dependent methyltransferase</fullName>
    </submittedName>
</protein>
<evidence type="ECO:0000259" key="1">
    <source>
        <dbReference type="Pfam" id="PF08241"/>
    </source>
</evidence>
<keyword evidence="2" id="KW-0808">Transferase</keyword>
<evidence type="ECO:0000313" key="3">
    <source>
        <dbReference type="Proteomes" id="UP001061298"/>
    </source>
</evidence>
<name>A0ABY6E2X9_9ACTN</name>
<dbReference type="GO" id="GO:0032259">
    <property type="term" value="P:methylation"/>
    <property type="evidence" value="ECO:0007669"/>
    <property type="project" value="UniProtKB-KW"/>
</dbReference>
<keyword evidence="2" id="KW-0489">Methyltransferase</keyword>
<dbReference type="Gene3D" id="3.40.50.150">
    <property type="entry name" value="Vaccinia Virus protein VP39"/>
    <property type="match status" value="1"/>
</dbReference>
<evidence type="ECO:0000313" key="2">
    <source>
        <dbReference type="EMBL" id="UXY21004.1"/>
    </source>
</evidence>
<accession>A0ABY6E2X9</accession>
<dbReference type="SUPFAM" id="SSF53335">
    <property type="entry name" value="S-adenosyl-L-methionine-dependent methyltransferases"/>
    <property type="match status" value="1"/>
</dbReference>
<dbReference type="InterPro" id="IPR029063">
    <property type="entry name" value="SAM-dependent_MTases_sf"/>
</dbReference>
<reference evidence="2" key="1">
    <citation type="submission" date="2022-10" db="EMBL/GenBank/DDBJ databases">
        <authorList>
            <person name="Mo P."/>
        </authorList>
    </citation>
    <scope>NUCLEOTIDE SEQUENCE</scope>
    <source>
        <strain evidence="2">HUAS 13-4</strain>
    </source>
</reference>